<protein>
    <recommendedName>
        <fullName evidence="11">Tyrosine--tRNA ligase</fullName>
        <ecNumber evidence="11">6.1.1.1</ecNumber>
    </recommendedName>
    <alternativeName>
        <fullName evidence="11">Tyrosyl-tRNA synthetase</fullName>
        <shortName evidence="11">TyrRS</shortName>
    </alternativeName>
</protein>
<dbReference type="NCBIfam" id="TIGR00234">
    <property type="entry name" value="tyrS"/>
    <property type="match status" value="1"/>
</dbReference>
<dbReference type="CDD" id="cd00165">
    <property type="entry name" value="S4"/>
    <property type="match status" value="1"/>
</dbReference>
<dbReference type="InterPro" id="IPR002305">
    <property type="entry name" value="aa-tRNA-synth_Ic"/>
</dbReference>
<dbReference type="FunFam" id="1.10.240.10:FF:000001">
    <property type="entry name" value="Tyrosine--tRNA ligase"/>
    <property type="match status" value="1"/>
</dbReference>
<evidence type="ECO:0000256" key="7">
    <source>
        <dbReference type="ARBA" id="ARBA00022917"/>
    </source>
</evidence>
<feature type="domain" description="Tyrosine--tRNA ligase SYY-like C-terminal" evidence="13">
    <location>
        <begin position="343"/>
        <end position="405"/>
    </location>
</feature>
<feature type="binding site" evidence="11">
    <location>
        <position position="172"/>
    </location>
    <ligand>
        <name>L-tyrosine</name>
        <dbReference type="ChEBI" id="CHEBI:58315"/>
    </ligand>
</feature>
<accession>A0A450Y937</accession>
<keyword evidence="6 12" id="KW-0694">RNA-binding</keyword>
<evidence type="ECO:0000256" key="6">
    <source>
        <dbReference type="ARBA" id="ARBA00022884"/>
    </source>
</evidence>
<name>A0A450Y937_9GAMM</name>
<comment type="catalytic activity">
    <reaction evidence="9 11">
        <text>tRNA(Tyr) + L-tyrosine + ATP = L-tyrosyl-tRNA(Tyr) + AMP + diphosphate + H(+)</text>
        <dbReference type="Rhea" id="RHEA:10220"/>
        <dbReference type="Rhea" id="RHEA-COMP:9706"/>
        <dbReference type="Rhea" id="RHEA-COMP:9707"/>
        <dbReference type="ChEBI" id="CHEBI:15378"/>
        <dbReference type="ChEBI" id="CHEBI:30616"/>
        <dbReference type="ChEBI" id="CHEBI:33019"/>
        <dbReference type="ChEBI" id="CHEBI:58315"/>
        <dbReference type="ChEBI" id="CHEBI:78442"/>
        <dbReference type="ChEBI" id="CHEBI:78536"/>
        <dbReference type="ChEBI" id="CHEBI:456215"/>
        <dbReference type="EC" id="6.1.1.1"/>
    </reaction>
</comment>
<evidence type="ECO:0000256" key="3">
    <source>
        <dbReference type="ARBA" id="ARBA00022598"/>
    </source>
</evidence>
<feature type="binding site" evidence="11">
    <location>
        <position position="168"/>
    </location>
    <ligand>
        <name>L-tyrosine</name>
        <dbReference type="ChEBI" id="CHEBI:58315"/>
    </ligand>
</feature>
<evidence type="ECO:0000256" key="2">
    <source>
        <dbReference type="ARBA" id="ARBA00022490"/>
    </source>
</evidence>
<reference evidence="14" key="1">
    <citation type="submission" date="2019-02" db="EMBL/GenBank/DDBJ databases">
        <authorList>
            <person name="Gruber-Vodicka R. H."/>
            <person name="Seah K. B. B."/>
        </authorList>
    </citation>
    <scope>NUCLEOTIDE SEQUENCE</scope>
    <source>
        <strain evidence="14">BECK_BZ123</strain>
        <strain evidence="15">BECK_BZ126</strain>
    </source>
</reference>
<dbReference type="Gene3D" id="1.10.240.10">
    <property type="entry name" value="Tyrosyl-Transfer RNA Synthetase"/>
    <property type="match status" value="1"/>
</dbReference>
<dbReference type="PANTHER" id="PTHR11766">
    <property type="entry name" value="TYROSYL-TRNA SYNTHETASE"/>
    <property type="match status" value="1"/>
</dbReference>
<dbReference type="Pfam" id="PF22421">
    <property type="entry name" value="SYY_C-terminal"/>
    <property type="match status" value="1"/>
</dbReference>
<keyword evidence="4 11" id="KW-0547">Nucleotide-binding</keyword>
<keyword evidence="5 11" id="KW-0067">ATP-binding</keyword>
<dbReference type="InterPro" id="IPR024088">
    <property type="entry name" value="Tyr-tRNA-ligase_bac-type"/>
</dbReference>
<dbReference type="GO" id="GO:0042803">
    <property type="term" value="F:protein homodimerization activity"/>
    <property type="evidence" value="ECO:0007669"/>
    <property type="project" value="UniProtKB-ARBA"/>
</dbReference>
<feature type="short sequence motif" description="'KMSKS' region" evidence="11">
    <location>
        <begin position="228"/>
        <end position="232"/>
    </location>
</feature>
<dbReference type="PRINTS" id="PR01040">
    <property type="entry name" value="TRNASYNTHTYR"/>
</dbReference>
<dbReference type="GO" id="GO:0003723">
    <property type="term" value="F:RNA binding"/>
    <property type="evidence" value="ECO:0007669"/>
    <property type="project" value="UniProtKB-KW"/>
</dbReference>
<comment type="similarity">
    <text evidence="10 11">Belongs to the class-I aminoacyl-tRNA synthetase family. TyrS type 1 subfamily.</text>
</comment>
<gene>
    <name evidence="11" type="primary">tyrS</name>
    <name evidence="14" type="ORF">BECKTC1821D_GA0114238_100317</name>
    <name evidence="15" type="ORF">BECKTC1821F_GA0114240_100589</name>
</gene>
<evidence type="ECO:0000313" key="14">
    <source>
        <dbReference type="EMBL" id="VFK38023.1"/>
    </source>
</evidence>
<sequence>MVFDVLSNRGFIKQTTDEDAIRSALSERSLTCYIGFDPTADSLHVGSLIPIMSLAHLQSAGHRPIVIVGGGTALIGDPSGKTEMRKMLDKEAIEDNKAKIQRQIARYLTFGEDKALMLNNADWLADLNYIDFLRDIGRHFRVNEMIKVEGYRQRLEREMGLSFVEFNYQLLQAYDFLVLNRKYHCELQLGGDDQWGNIIAGVDLTRRVARRAVFGLTFPLITTASGAKMGKTAQGAVWLDSDRTSPYDFYQYWRNTEDPDVGRFLKYFTLLSLEEIETLEKLEGQAINEAKEILAFEATKLCHGEPAARNAQQSARALFGGNKNQVASAPAASLARDELKVGIPIVELLAKTTLVTSKSDAMRQIRQGAVSIDDERVASTDVVVTEDSVRDGRILLRKGKKSYFVFHLIGE</sequence>
<evidence type="ECO:0000256" key="1">
    <source>
        <dbReference type="ARBA" id="ARBA00004496"/>
    </source>
</evidence>
<evidence type="ECO:0000313" key="15">
    <source>
        <dbReference type="EMBL" id="VFK54650.1"/>
    </source>
</evidence>
<dbReference type="Pfam" id="PF00579">
    <property type="entry name" value="tRNA-synt_1b"/>
    <property type="match status" value="1"/>
</dbReference>
<dbReference type="EMBL" id="CAADFW010000005">
    <property type="protein sequence ID" value="VFK54650.1"/>
    <property type="molecule type" value="Genomic_DNA"/>
</dbReference>
<evidence type="ECO:0000256" key="11">
    <source>
        <dbReference type="HAMAP-Rule" id="MF_02006"/>
    </source>
</evidence>
<dbReference type="Gene3D" id="3.10.290.10">
    <property type="entry name" value="RNA-binding S4 domain"/>
    <property type="match status" value="1"/>
</dbReference>
<evidence type="ECO:0000256" key="4">
    <source>
        <dbReference type="ARBA" id="ARBA00022741"/>
    </source>
</evidence>
<evidence type="ECO:0000259" key="13">
    <source>
        <dbReference type="Pfam" id="PF22421"/>
    </source>
</evidence>
<keyword evidence="8 11" id="KW-0030">Aminoacyl-tRNA synthetase</keyword>
<keyword evidence="7 11" id="KW-0648">Protein biosynthesis</keyword>
<keyword evidence="3 11" id="KW-0436">Ligase</keyword>
<dbReference type="SUPFAM" id="SSF55174">
    <property type="entry name" value="Alpha-L RNA-binding motif"/>
    <property type="match status" value="1"/>
</dbReference>
<dbReference type="EMBL" id="CAADFS010000003">
    <property type="protein sequence ID" value="VFK38023.1"/>
    <property type="molecule type" value="Genomic_DNA"/>
</dbReference>
<dbReference type="Gene3D" id="3.40.50.620">
    <property type="entry name" value="HUPs"/>
    <property type="match status" value="1"/>
</dbReference>
<dbReference type="InterPro" id="IPR014729">
    <property type="entry name" value="Rossmann-like_a/b/a_fold"/>
</dbReference>
<dbReference type="SUPFAM" id="SSF52374">
    <property type="entry name" value="Nucleotidylyl transferase"/>
    <property type="match status" value="1"/>
</dbReference>
<proteinExistence type="inferred from homology"/>
<dbReference type="HAMAP" id="MF_02006">
    <property type="entry name" value="Tyr_tRNA_synth_type1"/>
    <property type="match status" value="1"/>
</dbReference>
<feature type="binding site" evidence="11">
    <location>
        <position position="33"/>
    </location>
    <ligand>
        <name>L-tyrosine</name>
        <dbReference type="ChEBI" id="CHEBI:58315"/>
    </ligand>
</feature>
<dbReference type="CDD" id="cd00805">
    <property type="entry name" value="TyrRS_core"/>
    <property type="match status" value="1"/>
</dbReference>
<dbReference type="GO" id="GO:0005829">
    <property type="term" value="C:cytosol"/>
    <property type="evidence" value="ECO:0007669"/>
    <property type="project" value="TreeGrafter"/>
</dbReference>
<dbReference type="GO" id="GO:0004831">
    <property type="term" value="F:tyrosine-tRNA ligase activity"/>
    <property type="evidence" value="ECO:0007669"/>
    <property type="project" value="UniProtKB-UniRule"/>
</dbReference>
<dbReference type="GO" id="GO:0006437">
    <property type="term" value="P:tyrosyl-tRNA aminoacylation"/>
    <property type="evidence" value="ECO:0007669"/>
    <property type="project" value="UniProtKB-UniRule"/>
</dbReference>
<evidence type="ECO:0000256" key="5">
    <source>
        <dbReference type="ARBA" id="ARBA00022840"/>
    </source>
</evidence>
<dbReference type="InterPro" id="IPR024107">
    <property type="entry name" value="Tyr-tRNA-ligase_bac_1"/>
</dbReference>
<comment type="subunit">
    <text evidence="11">Homodimer.</text>
</comment>
<evidence type="ECO:0000256" key="8">
    <source>
        <dbReference type="ARBA" id="ARBA00023146"/>
    </source>
</evidence>
<evidence type="ECO:0000256" key="10">
    <source>
        <dbReference type="ARBA" id="ARBA00060965"/>
    </source>
</evidence>
<comment type="subcellular location">
    <subcellularLocation>
        <location evidence="1 11">Cytoplasm</location>
    </subcellularLocation>
</comment>
<dbReference type="FunFam" id="3.40.50.620:FF:000008">
    <property type="entry name" value="Tyrosine--tRNA ligase"/>
    <property type="match status" value="1"/>
</dbReference>
<dbReference type="InterPro" id="IPR054608">
    <property type="entry name" value="SYY-like_C"/>
</dbReference>
<dbReference type="InterPro" id="IPR036986">
    <property type="entry name" value="S4_RNA-bd_sf"/>
</dbReference>
<evidence type="ECO:0000256" key="9">
    <source>
        <dbReference type="ARBA" id="ARBA00048248"/>
    </source>
</evidence>
<evidence type="ECO:0000256" key="12">
    <source>
        <dbReference type="PROSITE-ProRule" id="PRU00182"/>
    </source>
</evidence>
<dbReference type="InterPro" id="IPR002307">
    <property type="entry name" value="Tyr-tRNA-ligase"/>
</dbReference>
<dbReference type="EC" id="6.1.1.1" evidence="11"/>
<dbReference type="PROSITE" id="PS50889">
    <property type="entry name" value="S4"/>
    <property type="match status" value="1"/>
</dbReference>
<feature type="binding site" evidence="11">
    <location>
        <position position="231"/>
    </location>
    <ligand>
        <name>ATP</name>
        <dbReference type="ChEBI" id="CHEBI:30616"/>
    </ligand>
</feature>
<dbReference type="AlphaFoldDB" id="A0A450Y937"/>
<organism evidence="14">
    <name type="scientific">Candidatus Kentrum sp. TC</name>
    <dbReference type="NCBI Taxonomy" id="2126339"/>
    <lineage>
        <taxon>Bacteria</taxon>
        <taxon>Pseudomonadati</taxon>
        <taxon>Pseudomonadota</taxon>
        <taxon>Gammaproteobacteria</taxon>
        <taxon>Candidatus Kentrum</taxon>
    </lineage>
</organism>
<comment type="function">
    <text evidence="11">Catalyzes the attachment of tyrosine to tRNA(Tyr) in a two-step reaction: tyrosine is first activated by ATP to form Tyr-AMP and then transferred to the acceptor end of tRNA(Tyr).</text>
</comment>
<keyword evidence="2 11" id="KW-0963">Cytoplasm</keyword>
<dbReference type="GO" id="GO:0005524">
    <property type="term" value="F:ATP binding"/>
    <property type="evidence" value="ECO:0007669"/>
    <property type="project" value="UniProtKB-UniRule"/>
</dbReference>
<dbReference type="PANTHER" id="PTHR11766:SF0">
    <property type="entry name" value="TYROSINE--TRNA LIGASE, MITOCHONDRIAL"/>
    <property type="match status" value="1"/>
</dbReference>
<feature type="short sequence motif" description="'HIGH' region" evidence="11">
    <location>
        <begin position="38"/>
        <end position="47"/>
    </location>
</feature>